<organism evidence="2 3">
    <name type="scientific">Aliikangiella coralliicola</name>
    <dbReference type="NCBI Taxonomy" id="2592383"/>
    <lineage>
        <taxon>Bacteria</taxon>
        <taxon>Pseudomonadati</taxon>
        <taxon>Pseudomonadota</taxon>
        <taxon>Gammaproteobacteria</taxon>
        <taxon>Oceanospirillales</taxon>
        <taxon>Pleioneaceae</taxon>
        <taxon>Aliikangiella</taxon>
    </lineage>
</organism>
<proteinExistence type="predicted"/>
<evidence type="ECO:0000313" key="3">
    <source>
        <dbReference type="Proteomes" id="UP000315439"/>
    </source>
</evidence>
<dbReference type="SUPFAM" id="SSF50952">
    <property type="entry name" value="Soluble quinoprotein glucose dehydrogenase"/>
    <property type="match status" value="1"/>
</dbReference>
<gene>
    <name evidence="2" type="ORF">FLL46_26720</name>
</gene>
<dbReference type="RefSeq" id="WP_142935487.1">
    <property type="nucleotide sequence ID" value="NZ_ML660175.1"/>
</dbReference>
<dbReference type="Proteomes" id="UP000315439">
    <property type="component" value="Unassembled WGS sequence"/>
</dbReference>
<dbReference type="OrthoDB" id="338827at2"/>
<dbReference type="InterPro" id="IPR011042">
    <property type="entry name" value="6-blade_b-propeller_TolB-like"/>
</dbReference>
<dbReference type="PANTHER" id="PTHR19328:SF75">
    <property type="entry name" value="ALDOSE SUGAR DEHYDROGENASE YLII"/>
    <property type="match status" value="1"/>
</dbReference>
<dbReference type="PANTHER" id="PTHR19328">
    <property type="entry name" value="HEDGEHOG-INTERACTING PROTEIN"/>
    <property type="match status" value="1"/>
</dbReference>
<evidence type="ECO:0000259" key="1">
    <source>
        <dbReference type="Pfam" id="PF07995"/>
    </source>
</evidence>
<dbReference type="InterPro" id="IPR012938">
    <property type="entry name" value="Glc/Sorbosone_DH"/>
</dbReference>
<reference evidence="2 3" key="1">
    <citation type="submission" date="2019-07" db="EMBL/GenBank/DDBJ databases">
        <title>Draft genome for Aliikangiella sp. M105.</title>
        <authorList>
            <person name="Wang G."/>
        </authorList>
    </citation>
    <scope>NUCLEOTIDE SEQUENCE [LARGE SCALE GENOMIC DNA]</scope>
    <source>
        <strain evidence="2 3">M105</strain>
    </source>
</reference>
<dbReference type="Gene3D" id="2.120.10.30">
    <property type="entry name" value="TolB, C-terminal domain"/>
    <property type="match status" value="1"/>
</dbReference>
<dbReference type="EMBL" id="VIKS01000019">
    <property type="protein sequence ID" value="TQV80005.1"/>
    <property type="molecule type" value="Genomic_DNA"/>
</dbReference>
<keyword evidence="3" id="KW-1185">Reference proteome</keyword>
<sequence length="826" mass="88449">MTHYISVKNKIHIKNKFSAILSLFVLTLIACGGGGGSDDTPPPQPDVIPDSFSFTPVSTASLSTLVESNSITVSGIDAATTISVSNGEYRIDSGSFTNSLGTINNGQSVVVRAESAASVGVAVTATLTIGGVSADFVVTTISNAPILTRLANSSCIAPAQANTGNSSFDLEAVFTGLPSLSRLVGLYQSPNDSSRWYAMQQSGEVFWFDNNSGANTLNDFINLSSIVRDDGERGLLGFAFHPQYAVNGEFYVSYINQARDSVISRFVNNGNLPVSLAGEEVILTLDQPAENHNGGNIAFGPDGYLYIGFGDGGGSGDDFGNGQNTQTLHSTILRINVDGTDTYTIPADNPFVNDNQVLDEIYAYGFRNPWRWSFDMQTGELWLGDVGQGQYEEVDIVHAGENFGWPIMEGNHCFQSNNCDQTGLVLPVAEYNHNQGDCSISGGFVYRGQRVSALQGHYLYGDFCTGRIFSTVKTDNQTYATQEIELTGMGIASFAQDLSGEVYVLNYSGSAGEAVYRFVDSNGGTNNIPTNLSDSGCFESTANKSYTQGVVPYSVTSQLWSDGVAKSRLFAVPDDSNIDVLSDGDFDFPEGTILIKNFILDNQYLETRLFMRHVSGWGGYSYKWLDDQSDAVLVEGADSVTVGNFEHIIPSRGQCFECHTSGAGILLGPEASQLNFDFQYPNGNSGNQLQALSEAGYLSSLPTGEQIAPLASIDDSAASTELKARSYLHSNCSNCHRPGGTAPQLDLRIRTSLSNTQACDQAPNNGDLGIANARIIAPGESARSVLLARVSSLNAEHRMPPLATQVVDAQAVEVIENWINGLTGCE</sequence>
<accession>A0A545TS11</accession>
<dbReference type="InterPro" id="IPR011041">
    <property type="entry name" value="Quinoprot_gluc/sorb_DH_b-prop"/>
</dbReference>
<feature type="domain" description="Glucose/Sorbosone dehydrogenase" evidence="1">
    <location>
        <begin position="195"/>
        <end position="507"/>
    </location>
</feature>
<protein>
    <recommendedName>
        <fullName evidence="1">Glucose/Sorbosone dehydrogenase domain-containing protein</fullName>
    </recommendedName>
</protein>
<name>A0A545TS11_9GAMM</name>
<dbReference type="AlphaFoldDB" id="A0A545TS11"/>
<comment type="caution">
    <text evidence="2">The sequence shown here is derived from an EMBL/GenBank/DDBJ whole genome shotgun (WGS) entry which is preliminary data.</text>
</comment>
<evidence type="ECO:0000313" key="2">
    <source>
        <dbReference type="EMBL" id="TQV80005.1"/>
    </source>
</evidence>
<dbReference type="Pfam" id="PF07995">
    <property type="entry name" value="GSDH"/>
    <property type="match status" value="1"/>
</dbReference>